<sequence>MKTSMRKTGNFFRKNQRLLAVSLLMASIVSCKKGVVEPTVENTEDLNASVSTRAIGNLLWSDDAESSSLFSTYVSKHTATSYAITAASNPVYQGVKSARFELRDSDPEVKNGTRTEISFPDDATNLNRWYSYALYAPSDKFKYDDDDDVISQWHQGGGKTPALCLRVRKDRIFMRILGTWVDIGAFEKDVWRAYVIHVKHSSGSDGLIEIWRDGVKIMNRSGANMYAVTGDIHNPKLKMGIYKSNWNGSGTTMTNVRVLYFDDIRLGNENATYADMVPNKNGSTTPTVPTEPTSPDDGTSSQPPVTEPTAPSTSNSVIDFKLVNSATEKDVVSITNGATISLSALKIEKANIRAVVSDGVSSVKFVLSGKQSKSFTDSDAPYALHGDNGDGNFYYGNWNPPALGTYTLKATPYSANKASGTMGTAKTITFTIVK</sequence>
<evidence type="ECO:0000313" key="2">
    <source>
        <dbReference type="EMBL" id="OQP51685.1"/>
    </source>
</evidence>
<dbReference type="Pfam" id="PF14099">
    <property type="entry name" value="Polysacc_lyase"/>
    <property type="match status" value="1"/>
</dbReference>
<evidence type="ECO:0000313" key="3">
    <source>
        <dbReference type="Proteomes" id="UP000192276"/>
    </source>
</evidence>
<dbReference type="PROSITE" id="PS51257">
    <property type="entry name" value="PROKAR_LIPOPROTEIN"/>
    <property type="match status" value="1"/>
</dbReference>
<evidence type="ECO:0000256" key="1">
    <source>
        <dbReference type="SAM" id="MobiDB-lite"/>
    </source>
</evidence>
<dbReference type="Gene3D" id="2.60.120.200">
    <property type="match status" value="1"/>
</dbReference>
<name>A0A1V9F083_9BACT</name>
<dbReference type="RefSeq" id="WP_081169888.1">
    <property type="nucleotide sequence ID" value="NZ_LWBP01000217.1"/>
</dbReference>
<feature type="region of interest" description="Disordered" evidence="1">
    <location>
        <begin position="274"/>
        <end position="314"/>
    </location>
</feature>
<dbReference type="AlphaFoldDB" id="A0A1V9F083"/>
<dbReference type="EMBL" id="LWBP01000217">
    <property type="protein sequence ID" value="OQP51685.1"/>
    <property type="molecule type" value="Genomic_DNA"/>
</dbReference>
<dbReference type="InterPro" id="IPR013783">
    <property type="entry name" value="Ig-like_fold"/>
</dbReference>
<feature type="compositionally biased region" description="Polar residues" evidence="1">
    <location>
        <begin position="296"/>
        <end position="314"/>
    </location>
</feature>
<feature type="compositionally biased region" description="Low complexity" evidence="1">
    <location>
        <begin position="283"/>
        <end position="295"/>
    </location>
</feature>
<dbReference type="Gene3D" id="2.60.40.10">
    <property type="entry name" value="Immunoglobulins"/>
    <property type="match status" value="1"/>
</dbReference>
<accession>A0A1V9F083</accession>
<organism evidence="2 3">
    <name type="scientific">Niastella populi</name>
    <dbReference type="NCBI Taxonomy" id="550983"/>
    <lineage>
        <taxon>Bacteria</taxon>
        <taxon>Pseudomonadati</taxon>
        <taxon>Bacteroidota</taxon>
        <taxon>Chitinophagia</taxon>
        <taxon>Chitinophagales</taxon>
        <taxon>Chitinophagaceae</taxon>
        <taxon>Niastella</taxon>
    </lineage>
</organism>
<protein>
    <recommendedName>
        <fullName evidence="4">Polysaccharide lyase</fullName>
    </recommendedName>
</protein>
<dbReference type="InterPro" id="IPR025975">
    <property type="entry name" value="Polysacc_lyase"/>
</dbReference>
<reference evidence="3" key="1">
    <citation type="submission" date="2016-04" db="EMBL/GenBank/DDBJ databases">
        <authorList>
            <person name="Chen L."/>
            <person name="Zhuang W."/>
            <person name="Wang G."/>
        </authorList>
    </citation>
    <scope>NUCLEOTIDE SEQUENCE [LARGE SCALE GENOMIC DNA]</scope>
    <source>
        <strain evidence="3">208</strain>
    </source>
</reference>
<dbReference type="Proteomes" id="UP000192276">
    <property type="component" value="Unassembled WGS sequence"/>
</dbReference>
<evidence type="ECO:0008006" key="4">
    <source>
        <dbReference type="Google" id="ProtNLM"/>
    </source>
</evidence>
<proteinExistence type="predicted"/>
<keyword evidence="3" id="KW-1185">Reference proteome</keyword>
<dbReference type="OrthoDB" id="652886at2"/>
<comment type="caution">
    <text evidence="2">The sequence shown here is derived from an EMBL/GenBank/DDBJ whole genome shotgun (WGS) entry which is preliminary data.</text>
</comment>
<dbReference type="STRING" id="550983.A4R26_29345"/>
<gene>
    <name evidence="2" type="ORF">A4R26_29345</name>
</gene>